<protein>
    <submittedName>
        <fullName evidence="1">Uncharacterized protein</fullName>
    </submittedName>
</protein>
<evidence type="ECO:0000313" key="1">
    <source>
        <dbReference type="EMBL" id="CAG9334018.1"/>
    </source>
</evidence>
<gene>
    <name evidence="1" type="ORF">BSTOLATCC_MIC59823</name>
</gene>
<accession>A0AAU9K9D1</accession>
<comment type="caution">
    <text evidence="1">The sequence shown here is derived from an EMBL/GenBank/DDBJ whole genome shotgun (WGS) entry which is preliminary data.</text>
</comment>
<dbReference type="EMBL" id="CAJZBQ010000057">
    <property type="protein sequence ID" value="CAG9334018.1"/>
    <property type="molecule type" value="Genomic_DNA"/>
</dbReference>
<sequence>MPIPGVYFIGKCTQPDCTYYLRQVPLYVGSQGTFDIARVKNVCQCGGCSNPISKIVNILFVNCTWTFKGKLQSGERKTLEEERVVDKLEYFPFTKDVIWDWLVIKVRPNQPTPQTRQEKEVAHMSVQTDQTESIPTMSLDKVIIDALTKQAKKYCDKYYKVKAELKSFMKKAKIEEFNFK</sequence>
<organism evidence="1 2">
    <name type="scientific">Blepharisma stoltei</name>
    <dbReference type="NCBI Taxonomy" id="1481888"/>
    <lineage>
        <taxon>Eukaryota</taxon>
        <taxon>Sar</taxon>
        <taxon>Alveolata</taxon>
        <taxon>Ciliophora</taxon>
        <taxon>Postciliodesmatophora</taxon>
        <taxon>Heterotrichea</taxon>
        <taxon>Heterotrichida</taxon>
        <taxon>Blepharismidae</taxon>
        <taxon>Blepharisma</taxon>
    </lineage>
</organism>
<proteinExistence type="predicted"/>
<reference evidence="1" key="1">
    <citation type="submission" date="2021-09" db="EMBL/GenBank/DDBJ databases">
        <authorList>
            <consortium name="AG Swart"/>
            <person name="Singh M."/>
            <person name="Singh A."/>
            <person name="Seah K."/>
            <person name="Emmerich C."/>
        </authorList>
    </citation>
    <scope>NUCLEOTIDE SEQUENCE</scope>
    <source>
        <strain evidence="1">ATCC30299</strain>
    </source>
</reference>
<name>A0AAU9K9D1_9CILI</name>
<dbReference type="AlphaFoldDB" id="A0AAU9K9D1"/>
<dbReference type="Proteomes" id="UP001162131">
    <property type="component" value="Unassembled WGS sequence"/>
</dbReference>
<keyword evidence="2" id="KW-1185">Reference proteome</keyword>
<evidence type="ECO:0000313" key="2">
    <source>
        <dbReference type="Proteomes" id="UP001162131"/>
    </source>
</evidence>